<organism evidence="1 2">
    <name type="scientific">Pocillopora damicornis</name>
    <name type="common">Cauliflower coral</name>
    <name type="synonym">Millepora damicornis</name>
    <dbReference type="NCBI Taxonomy" id="46731"/>
    <lineage>
        <taxon>Eukaryota</taxon>
        <taxon>Metazoa</taxon>
        <taxon>Cnidaria</taxon>
        <taxon>Anthozoa</taxon>
        <taxon>Hexacorallia</taxon>
        <taxon>Scleractinia</taxon>
        <taxon>Astrocoeniina</taxon>
        <taxon>Pocilloporidae</taxon>
        <taxon>Pocillopora</taxon>
    </lineage>
</organism>
<dbReference type="Proteomes" id="UP000275408">
    <property type="component" value="Unassembled WGS sequence"/>
</dbReference>
<name>A0A3M6TUH9_POCDA</name>
<dbReference type="EMBL" id="RCHS01002905">
    <property type="protein sequence ID" value="RMX45060.1"/>
    <property type="molecule type" value="Genomic_DNA"/>
</dbReference>
<keyword evidence="2" id="KW-1185">Reference proteome</keyword>
<reference evidence="1 2" key="1">
    <citation type="journal article" date="2018" name="Sci. Rep.">
        <title>Comparative analysis of the Pocillopora damicornis genome highlights role of immune system in coral evolution.</title>
        <authorList>
            <person name="Cunning R."/>
            <person name="Bay R.A."/>
            <person name="Gillette P."/>
            <person name="Baker A.C."/>
            <person name="Traylor-Knowles N."/>
        </authorList>
    </citation>
    <scope>NUCLEOTIDE SEQUENCE [LARGE SCALE GENOMIC DNA]</scope>
    <source>
        <strain evidence="1">RSMAS</strain>
        <tissue evidence="1">Whole animal</tissue>
    </source>
</reference>
<dbReference type="AlphaFoldDB" id="A0A3M6TUH9"/>
<accession>A0A3M6TUH9</accession>
<proteinExistence type="predicted"/>
<gene>
    <name evidence="1" type="ORF">pdam_00011504</name>
</gene>
<sequence length="147" mass="16790">MAKLMNQFSRTACSLMMKAMKLAFARGFAFRTRQLVANGALAVVFVTIADKQNTSYNEEQVLKIYSTDDAKSLFQTVCEIITNKLNSDTIVKCIQFIACTCWISEGEKRKILRCHKSSKQNKNKKNSNGIEEILCSTRTRKEKKIYK</sequence>
<evidence type="ECO:0000313" key="2">
    <source>
        <dbReference type="Proteomes" id="UP000275408"/>
    </source>
</evidence>
<evidence type="ECO:0000313" key="1">
    <source>
        <dbReference type="EMBL" id="RMX45060.1"/>
    </source>
</evidence>
<protein>
    <submittedName>
        <fullName evidence="1">Uncharacterized protein</fullName>
    </submittedName>
</protein>
<comment type="caution">
    <text evidence="1">The sequence shown here is derived from an EMBL/GenBank/DDBJ whole genome shotgun (WGS) entry which is preliminary data.</text>
</comment>